<evidence type="ECO:0000256" key="1">
    <source>
        <dbReference type="ARBA" id="ARBA00001962"/>
    </source>
</evidence>
<dbReference type="GO" id="GO:0016491">
    <property type="term" value="F:oxidoreductase activity"/>
    <property type="evidence" value="ECO:0007669"/>
    <property type="project" value="UniProtKB-KW"/>
</dbReference>
<evidence type="ECO:0000313" key="8">
    <source>
        <dbReference type="Proteomes" id="UP001385389"/>
    </source>
</evidence>
<reference evidence="7 8" key="1">
    <citation type="submission" date="2024-03" db="EMBL/GenBank/DDBJ databases">
        <title>Phenotype and Genome Characterization of a Sulfate-Reducing Bacterium Pseudodesulfovibrio sp. strain 5S69, isolated from Petroleum Reservoir in Tatarstan (Russia).</title>
        <authorList>
            <person name="Bidzhieva S.K."/>
            <person name="Kadnikov V."/>
            <person name="Tourova T.P."/>
            <person name="Samigullina S.R."/>
            <person name="Sokolova D.S."/>
            <person name="Poltaraus A.B."/>
            <person name="Avtukh A.N."/>
            <person name="Tereshina V.M."/>
            <person name="Mardanov A.V."/>
            <person name="Nazina T.N."/>
        </authorList>
    </citation>
    <scope>NUCLEOTIDE SEQUENCE [LARGE SCALE GENOMIC DNA]</scope>
    <source>
        <strain evidence="7 8">5S69</strain>
    </source>
</reference>
<feature type="domain" description="Alcohol dehydrogenase iron-type/glycerol dehydrogenase GldA" evidence="5">
    <location>
        <begin position="12"/>
        <end position="176"/>
    </location>
</feature>
<dbReference type="Pfam" id="PF00465">
    <property type="entry name" value="Fe-ADH"/>
    <property type="match status" value="1"/>
</dbReference>
<evidence type="ECO:0000256" key="3">
    <source>
        <dbReference type="ARBA" id="ARBA00023002"/>
    </source>
</evidence>
<dbReference type="PANTHER" id="PTHR11496">
    <property type="entry name" value="ALCOHOL DEHYDROGENASE"/>
    <property type="match status" value="1"/>
</dbReference>
<dbReference type="InterPro" id="IPR001670">
    <property type="entry name" value="ADH_Fe/GldA"/>
</dbReference>
<keyword evidence="4" id="KW-0520">NAD</keyword>
<dbReference type="InterPro" id="IPR056798">
    <property type="entry name" value="ADH_Fe_C"/>
</dbReference>
<evidence type="ECO:0000256" key="2">
    <source>
        <dbReference type="ARBA" id="ARBA00007358"/>
    </source>
</evidence>
<dbReference type="Pfam" id="PF25137">
    <property type="entry name" value="ADH_Fe_C"/>
    <property type="match status" value="1"/>
</dbReference>
<name>A0ABZ2J296_9BACT</name>
<evidence type="ECO:0000259" key="6">
    <source>
        <dbReference type="Pfam" id="PF25137"/>
    </source>
</evidence>
<dbReference type="PROSITE" id="PS00913">
    <property type="entry name" value="ADH_IRON_1"/>
    <property type="match status" value="1"/>
</dbReference>
<keyword evidence="3 7" id="KW-0560">Oxidoreductase</keyword>
<keyword evidence="8" id="KW-1185">Reference proteome</keyword>
<accession>A0ABZ2J296</accession>
<evidence type="ECO:0000313" key="7">
    <source>
        <dbReference type="EMBL" id="WWX23717.1"/>
    </source>
</evidence>
<feature type="domain" description="Fe-containing alcohol dehydrogenase-like C-terminal" evidence="6">
    <location>
        <begin position="187"/>
        <end position="386"/>
    </location>
</feature>
<dbReference type="SUPFAM" id="SSF56796">
    <property type="entry name" value="Dehydroquinate synthase-like"/>
    <property type="match status" value="1"/>
</dbReference>
<dbReference type="InterPro" id="IPR039697">
    <property type="entry name" value="Alcohol_dehydrogenase_Fe"/>
</dbReference>
<evidence type="ECO:0000259" key="5">
    <source>
        <dbReference type="Pfam" id="PF00465"/>
    </source>
</evidence>
<organism evidence="7 8">
    <name type="scientific">Pseudodesulfovibrio methanolicus</name>
    <dbReference type="NCBI Taxonomy" id="3126690"/>
    <lineage>
        <taxon>Bacteria</taxon>
        <taxon>Pseudomonadati</taxon>
        <taxon>Thermodesulfobacteriota</taxon>
        <taxon>Desulfovibrionia</taxon>
        <taxon>Desulfovibrionales</taxon>
        <taxon>Desulfovibrionaceae</taxon>
    </lineage>
</organism>
<dbReference type="Gene3D" id="1.20.1090.10">
    <property type="entry name" value="Dehydroquinate synthase-like - alpha domain"/>
    <property type="match status" value="1"/>
</dbReference>
<dbReference type="PANTHER" id="PTHR11496:SF102">
    <property type="entry name" value="ALCOHOL DEHYDROGENASE 4"/>
    <property type="match status" value="1"/>
</dbReference>
<comment type="cofactor">
    <cofactor evidence="1">
        <name>Fe cation</name>
        <dbReference type="ChEBI" id="CHEBI:24875"/>
    </cofactor>
</comment>
<sequence length="386" mass="41015">MEKSFRFNCRTMVNFGFGAVSALPEYVAKLGGTKILLLCDPGIASTPILDTVTDILDSADIDYELFDKVTPEPPVADILKAVDILRESGCDMCIGLGGGSAMDVAKGVAMAAGNDGKYEEYAGIGNVPRKGLPCLVIPTTAGTGAEVSIICIATKGESKLGVVDPLIAADAALVDPELTMGLPRKMTAETGVDALVHNIESFLTVTENPMADAVTLEGIRRIWTYLRRAVANPGDREARYYMAYGSLLGGYAMNLTDGAASVHGLAFALGTLFHVPHGLAVAMMVPRTMAAVAKGNYAKFTAMGEAMGICCAGLTAPQAAERIVGEIEQMYRDIGIPLNLRGLNVGITENDLERLTDEAYSQKRVMGHSMYQLTRDEVLAIFKAAY</sequence>
<dbReference type="InterPro" id="IPR018211">
    <property type="entry name" value="ADH_Fe_CS"/>
</dbReference>
<dbReference type="RefSeq" id="WP_338669414.1">
    <property type="nucleotide sequence ID" value="NZ_CP146609.1"/>
</dbReference>
<gene>
    <name evidence="7" type="ORF">V8V93_05810</name>
</gene>
<proteinExistence type="inferred from homology"/>
<dbReference type="EC" id="1.1.1.-" evidence="7"/>
<comment type="similarity">
    <text evidence="2">Belongs to the iron-containing alcohol dehydrogenase family.</text>
</comment>
<evidence type="ECO:0000256" key="4">
    <source>
        <dbReference type="ARBA" id="ARBA00023027"/>
    </source>
</evidence>
<dbReference type="EMBL" id="CP146609">
    <property type="protein sequence ID" value="WWX23717.1"/>
    <property type="molecule type" value="Genomic_DNA"/>
</dbReference>
<dbReference type="Proteomes" id="UP001385389">
    <property type="component" value="Chromosome"/>
</dbReference>
<dbReference type="Gene3D" id="3.40.50.1970">
    <property type="match status" value="1"/>
</dbReference>
<protein>
    <submittedName>
        <fullName evidence="7">Iron-containing alcohol dehydrogenase</fullName>
        <ecNumber evidence="7">1.1.1.-</ecNumber>
    </submittedName>
</protein>
<dbReference type="CDD" id="cd08551">
    <property type="entry name" value="Fe-ADH"/>
    <property type="match status" value="1"/>
</dbReference>